<dbReference type="InterPro" id="IPR007110">
    <property type="entry name" value="Ig-like_dom"/>
</dbReference>
<feature type="signal peptide" evidence="17">
    <location>
        <begin position="1"/>
        <end position="38"/>
    </location>
</feature>
<dbReference type="AlphaFoldDB" id="A0A8C4ZIZ3"/>
<keyword evidence="13" id="KW-0393">Immunoglobulin domain</keyword>
<dbReference type="Ensembl" id="ENSGMOT00000015114.2">
    <property type="protein sequence ID" value="ENSGMOP00000014734.2"/>
    <property type="gene ID" value="ENSGMOG00000013766.2"/>
</dbReference>
<feature type="chain" id="PRO_5034146405" evidence="17">
    <location>
        <begin position="39"/>
        <end position="978"/>
    </location>
</feature>
<dbReference type="PROSITE" id="PS51004">
    <property type="entry name" value="SEMA"/>
    <property type="match status" value="1"/>
</dbReference>
<evidence type="ECO:0000256" key="12">
    <source>
        <dbReference type="ARBA" id="ARBA00023180"/>
    </source>
</evidence>
<keyword evidence="11" id="KW-1015">Disulfide bond</keyword>
<dbReference type="PROSITE" id="PS50835">
    <property type="entry name" value="IG_LIKE"/>
    <property type="match status" value="1"/>
</dbReference>
<feature type="domain" description="Sema" evidence="19">
    <location>
        <begin position="55"/>
        <end position="523"/>
    </location>
</feature>
<proteinExistence type="inferred from homology"/>
<comment type="caution">
    <text evidence="14">Lacks conserved residue(s) required for the propagation of feature annotation.</text>
</comment>
<dbReference type="GO" id="GO:0030335">
    <property type="term" value="P:positive regulation of cell migration"/>
    <property type="evidence" value="ECO:0007669"/>
    <property type="project" value="TreeGrafter"/>
</dbReference>
<dbReference type="GeneTree" id="ENSGT00940000157186"/>
<evidence type="ECO:0000256" key="14">
    <source>
        <dbReference type="PROSITE-ProRule" id="PRU00352"/>
    </source>
</evidence>
<reference evidence="20" key="1">
    <citation type="submission" date="2025-08" db="UniProtKB">
        <authorList>
            <consortium name="Ensembl"/>
        </authorList>
    </citation>
    <scope>IDENTIFICATION</scope>
</reference>
<dbReference type="SUPFAM" id="SSF101912">
    <property type="entry name" value="Sema domain"/>
    <property type="match status" value="1"/>
</dbReference>
<evidence type="ECO:0000256" key="9">
    <source>
        <dbReference type="ARBA" id="ARBA00022989"/>
    </source>
</evidence>
<evidence type="ECO:0000256" key="13">
    <source>
        <dbReference type="ARBA" id="ARBA00023319"/>
    </source>
</evidence>
<reference evidence="20" key="2">
    <citation type="submission" date="2025-09" db="UniProtKB">
        <authorList>
            <consortium name="Ensembl"/>
        </authorList>
    </citation>
    <scope>IDENTIFICATION</scope>
</reference>
<keyword evidence="3" id="KW-0217">Developmental protein</keyword>
<dbReference type="SMART" id="SM00630">
    <property type="entry name" value="Sema"/>
    <property type="match status" value="1"/>
</dbReference>
<feature type="compositionally biased region" description="Basic and acidic residues" evidence="15">
    <location>
        <begin position="700"/>
        <end position="719"/>
    </location>
</feature>
<dbReference type="PANTHER" id="PTHR11036">
    <property type="entry name" value="SEMAPHORIN"/>
    <property type="match status" value="1"/>
</dbReference>
<feature type="transmembrane region" description="Helical" evidence="16">
    <location>
        <begin position="751"/>
        <end position="776"/>
    </location>
</feature>
<evidence type="ECO:0000256" key="1">
    <source>
        <dbReference type="ARBA" id="ARBA00004479"/>
    </source>
</evidence>
<dbReference type="Gene3D" id="3.30.1680.10">
    <property type="entry name" value="ligand-binding face of the semaphorins, domain 2"/>
    <property type="match status" value="1"/>
</dbReference>
<feature type="compositionally biased region" description="Low complexity" evidence="15">
    <location>
        <begin position="890"/>
        <end position="906"/>
    </location>
</feature>
<dbReference type="GO" id="GO:0045499">
    <property type="term" value="F:chemorepellent activity"/>
    <property type="evidence" value="ECO:0007669"/>
    <property type="project" value="TreeGrafter"/>
</dbReference>
<evidence type="ECO:0000313" key="20">
    <source>
        <dbReference type="Ensembl" id="ENSGMOP00000014734.2"/>
    </source>
</evidence>
<keyword evidence="5 16" id="KW-0812">Transmembrane</keyword>
<sequence length="978" mass="107112">MSMRHIGRSSSIMRAPSSTCAWPLPWLLLLLLSYRAGAATGKLFRTPLEGDITPRLTITTSGLEGCRRFQSPAAVDYGSLLLEAGGGRLYVGARGGAFSLDARDISANTTLAIQWETSQEKKQQCLAKGRDNKTECFNHIRFLQRFNSTHLYMCGTYAFSPLCVYVEEEPFVMSSQPEEGKEKCPYGPATGYTGLIVEQQMYSAARYEFRSFPDLRLNGPPLTLKTEDAPIRWLNDADFVGSALVRESVDSFEGDDDKIYFFFTEGSEEQTGGIAHGRVARVARICKGDRGGLLTLQKRWTTFLKARLVCSQPEYDFHFNVLRSVFVLRGARPRDTVFYGIFGLDWRNVKASAVCRFSLSDVQQAFQGPYMESQNSGSKWTEYTGKVPQPRPGTCMTDELRARDIALSTSLPDDVLDFVRRHPLMARQVQPLDRHPLVYGRTTDYTHMAVDAVLGLDGQTYHVLFMGTDDGRLHRAVSVDDHLHIIEELQLFEAPQPISSLVISPAQMSVYVGSPSGVVQLPLSTCHRYASCYDCVFARDPYCGWNSSQCVPILSQADRSALIQDIQKGNRGCENTSREDLPLPRRRSFTAGDDVLLQCELTSNLATPLWTRDGARLTGYGLDSGIRIGTDGLLIIKAPSDQRGLYTCHGRENGVVVAMVSYNVTVRLDATPPPPPPPRPKLRARLPFDVADEPPEEEEKERKAAAAAPEENHVPRSFDRGVLGAEPPPPAAAEGPLLPHSELLSPRNMKAMYLSLITILGGLCVVLSVVLLYVGFCLRAGSRGHYSLRAAASVHSYGKRKGGKGGGRQHRNSSSSQLELKTVSSHCNGHGGVLHGGGGGGGGEAGKTHEGYDGREVGLLQIVPGEGHTLANHVGGRGGRPPAAPPLPSPSSSLSSQHQQQRQQQTPPSPEHELSSGLSATLPSVLRRMNGNSYVLLRQSDAEAPVANGYAFNDELSKRLEKRKHTQLLQPRPDESSV</sequence>
<evidence type="ECO:0000256" key="7">
    <source>
        <dbReference type="ARBA" id="ARBA00022782"/>
    </source>
</evidence>
<evidence type="ECO:0000259" key="19">
    <source>
        <dbReference type="PROSITE" id="PS51004"/>
    </source>
</evidence>
<name>A0A8C4ZIZ3_GADMO</name>
<dbReference type="GO" id="GO:0005886">
    <property type="term" value="C:plasma membrane"/>
    <property type="evidence" value="ECO:0007669"/>
    <property type="project" value="TreeGrafter"/>
</dbReference>
<dbReference type="PANTHER" id="PTHR11036:SF17">
    <property type="entry name" value="SEMAPHORIN-4G"/>
    <property type="match status" value="1"/>
</dbReference>
<evidence type="ECO:0000256" key="5">
    <source>
        <dbReference type="ARBA" id="ARBA00022692"/>
    </source>
</evidence>
<evidence type="ECO:0000256" key="15">
    <source>
        <dbReference type="SAM" id="MobiDB-lite"/>
    </source>
</evidence>
<dbReference type="InterPro" id="IPR016201">
    <property type="entry name" value="PSI"/>
</dbReference>
<evidence type="ECO:0000256" key="4">
    <source>
        <dbReference type="ARBA" id="ARBA00022553"/>
    </source>
</evidence>
<feature type="domain" description="Ig-like" evidence="18">
    <location>
        <begin position="582"/>
        <end position="665"/>
    </location>
</feature>
<gene>
    <name evidence="20" type="primary">SEMA4G</name>
</gene>
<dbReference type="FunFam" id="2.60.40.10:FF:001170">
    <property type="entry name" value="Sema domain, immunoglobulin domain (Ig), short basic domain, secreted, (Semaphorin) 3F"/>
    <property type="match status" value="1"/>
</dbReference>
<dbReference type="SUPFAM" id="SSF103575">
    <property type="entry name" value="Plexin repeat"/>
    <property type="match status" value="1"/>
</dbReference>
<dbReference type="Gene3D" id="2.130.10.10">
    <property type="entry name" value="YVTN repeat-like/Quinoprotein amine dehydrogenase"/>
    <property type="match status" value="1"/>
</dbReference>
<dbReference type="OMA" id="HRYASCY"/>
<protein>
    <submittedName>
        <fullName evidence="20">Semaphorin 4G</fullName>
    </submittedName>
</protein>
<feature type="compositionally biased region" description="Polar residues" evidence="15">
    <location>
        <begin position="812"/>
        <end position="827"/>
    </location>
</feature>
<keyword evidence="7" id="KW-0221">Differentiation</keyword>
<keyword evidence="9 16" id="KW-1133">Transmembrane helix</keyword>
<evidence type="ECO:0000256" key="6">
    <source>
        <dbReference type="ARBA" id="ARBA00022729"/>
    </source>
</evidence>
<dbReference type="Pfam" id="PF01403">
    <property type="entry name" value="Sema"/>
    <property type="match status" value="1"/>
</dbReference>
<dbReference type="Pfam" id="PF01437">
    <property type="entry name" value="PSI"/>
    <property type="match status" value="1"/>
</dbReference>
<evidence type="ECO:0000256" key="16">
    <source>
        <dbReference type="SAM" id="Phobius"/>
    </source>
</evidence>
<dbReference type="GO" id="GO:0071526">
    <property type="term" value="P:semaphorin-plexin signaling pathway"/>
    <property type="evidence" value="ECO:0007669"/>
    <property type="project" value="TreeGrafter"/>
</dbReference>
<dbReference type="InterPro" id="IPR001627">
    <property type="entry name" value="Semap_dom"/>
</dbReference>
<dbReference type="GO" id="GO:0001755">
    <property type="term" value="P:neural crest cell migration"/>
    <property type="evidence" value="ECO:0007669"/>
    <property type="project" value="TreeGrafter"/>
</dbReference>
<evidence type="ECO:0000256" key="8">
    <source>
        <dbReference type="ARBA" id="ARBA00022902"/>
    </source>
</evidence>
<dbReference type="SUPFAM" id="SSF48726">
    <property type="entry name" value="Immunoglobulin"/>
    <property type="match status" value="1"/>
</dbReference>
<keyword evidence="8" id="KW-0524">Neurogenesis</keyword>
<feature type="compositionally biased region" description="Gly residues" evidence="15">
    <location>
        <begin position="829"/>
        <end position="845"/>
    </location>
</feature>
<dbReference type="InterPro" id="IPR013783">
    <property type="entry name" value="Ig-like_fold"/>
</dbReference>
<dbReference type="InterPro" id="IPR015943">
    <property type="entry name" value="WD40/YVTN_repeat-like_dom_sf"/>
</dbReference>
<evidence type="ECO:0000313" key="21">
    <source>
        <dbReference type="Proteomes" id="UP000694546"/>
    </source>
</evidence>
<keyword evidence="12" id="KW-0325">Glycoprotein</keyword>
<keyword evidence="10 16" id="KW-0472">Membrane</keyword>
<comment type="similarity">
    <text evidence="2">Belongs to the semaphorin family.</text>
</comment>
<evidence type="ECO:0000256" key="2">
    <source>
        <dbReference type="ARBA" id="ARBA00009492"/>
    </source>
</evidence>
<dbReference type="Proteomes" id="UP000694546">
    <property type="component" value="Chromosome 15"/>
</dbReference>
<feature type="region of interest" description="Disordered" evidence="15">
    <location>
        <begin position="868"/>
        <end position="917"/>
    </location>
</feature>
<comment type="subcellular location">
    <subcellularLocation>
        <location evidence="1">Membrane</location>
        <topology evidence="1">Single-pass type I membrane protein</topology>
    </subcellularLocation>
</comment>
<feature type="compositionally biased region" description="Basic residues" evidence="15">
    <location>
        <begin position="797"/>
        <end position="811"/>
    </location>
</feature>
<evidence type="ECO:0000256" key="3">
    <source>
        <dbReference type="ARBA" id="ARBA00022473"/>
    </source>
</evidence>
<keyword evidence="21" id="KW-1185">Reference proteome</keyword>
<evidence type="ECO:0000256" key="10">
    <source>
        <dbReference type="ARBA" id="ARBA00023136"/>
    </source>
</evidence>
<dbReference type="InterPro" id="IPR036179">
    <property type="entry name" value="Ig-like_dom_sf"/>
</dbReference>
<accession>A0A8C4ZIZ3</accession>
<evidence type="ECO:0000256" key="17">
    <source>
        <dbReference type="SAM" id="SignalP"/>
    </source>
</evidence>
<evidence type="ECO:0000256" key="11">
    <source>
        <dbReference type="ARBA" id="ARBA00023157"/>
    </source>
</evidence>
<organism evidence="20 21">
    <name type="scientific">Gadus morhua</name>
    <name type="common">Atlantic cod</name>
    <dbReference type="NCBI Taxonomy" id="8049"/>
    <lineage>
        <taxon>Eukaryota</taxon>
        <taxon>Metazoa</taxon>
        <taxon>Chordata</taxon>
        <taxon>Craniata</taxon>
        <taxon>Vertebrata</taxon>
        <taxon>Euteleostomi</taxon>
        <taxon>Actinopterygii</taxon>
        <taxon>Neopterygii</taxon>
        <taxon>Teleostei</taxon>
        <taxon>Neoteleostei</taxon>
        <taxon>Acanthomorphata</taxon>
        <taxon>Zeiogadaria</taxon>
        <taxon>Gadariae</taxon>
        <taxon>Gadiformes</taxon>
        <taxon>Gadoidei</taxon>
        <taxon>Gadidae</taxon>
        <taxon>Gadus</taxon>
    </lineage>
</organism>
<dbReference type="InterPro" id="IPR027231">
    <property type="entry name" value="Semaphorin"/>
</dbReference>
<dbReference type="GO" id="GO:0030215">
    <property type="term" value="F:semaphorin receptor binding"/>
    <property type="evidence" value="ECO:0007669"/>
    <property type="project" value="InterPro"/>
</dbReference>
<dbReference type="SMART" id="SM00423">
    <property type="entry name" value="PSI"/>
    <property type="match status" value="1"/>
</dbReference>
<dbReference type="OrthoDB" id="9988752at2759"/>
<keyword evidence="6 17" id="KW-0732">Signal</keyword>
<keyword evidence="4" id="KW-0597">Phosphoprotein</keyword>
<dbReference type="FunFam" id="2.130.10.10:FF:000033">
    <property type="entry name" value="Semaphorin 4B"/>
    <property type="match status" value="1"/>
</dbReference>
<dbReference type="GO" id="GO:0007411">
    <property type="term" value="P:axon guidance"/>
    <property type="evidence" value="ECO:0007669"/>
    <property type="project" value="UniProtKB-ARBA"/>
</dbReference>
<dbReference type="Gene3D" id="2.60.40.10">
    <property type="entry name" value="Immunoglobulins"/>
    <property type="match status" value="1"/>
</dbReference>
<feature type="region of interest" description="Disordered" evidence="15">
    <location>
        <begin position="797"/>
        <end position="851"/>
    </location>
</feature>
<evidence type="ECO:0000259" key="18">
    <source>
        <dbReference type="PROSITE" id="PS50835"/>
    </source>
</evidence>
<dbReference type="InterPro" id="IPR036352">
    <property type="entry name" value="Semap_dom_sf"/>
</dbReference>
<feature type="region of interest" description="Disordered" evidence="15">
    <location>
        <begin position="692"/>
        <end position="734"/>
    </location>
</feature>
<dbReference type="InterPro" id="IPR002165">
    <property type="entry name" value="Plexin_repeat"/>
</dbReference>